<dbReference type="Pfam" id="PF00149">
    <property type="entry name" value="Metallophos"/>
    <property type="match status" value="1"/>
</dbReference>
<protein>
    <recommendedName>
        <fullName evidence="1">Calcineurin-like phosphoesterase domain-containing protein</fullName>
    </recommendedName>
</protein>
<evidence type="ECO:0000313" key="2">
    <source>
        <dbReference type="EMBL" id="PLW88010.1"/>
    </source>
</evidence>
<dbReference type="EMBL" id="PKUR01000001">
    <property type="protein sequence ID" value="PLW88010.1"/>
    <property type="molecule type" value="Genomic_DNA"/>
</dbReference>
<evidence type="ECO:0000313" key="3">
    <source>
        <dbReference type="Proteomes" id="UP000235162"/>
    </source>
</evidence>
<dbReference type="PANTHER" id="PTHR37844:SF2">
    <property type="entry name" value="SER_THR PROTEIN PHOSPHATASE SUPERFAMILY (AFU_ORTHOLOGUE AFUA_1G14840)"/>
    <property type="match status" value="1"/>
</dbReference>
<proteinExistence type="predicted"/>
<keyword evidence="3" id="KW-1185">Reference proteome</keyword>
<dbReference type="AlphaFoldDB" id="A0AAP8MHU1"/>
<dbReference type="Gene3D" id="3.60.21.10">
    <property type="match status" value="1"/>
</dbReference>
<accession>A0AAP8MHU1</accession>
<evidence type="ECO:0000259" key="1">
    <source>
        <dbReference type="Pfam" id="PF00149"/>
    </source>
</evidence>
<name>A0AAP8MHU1_9GAMM</name>
<gene>
    <name evidence="2" type="ORF">C0029_05480</name>
</gene>
<dbReference type="Proteomes" id="UP000235162">
    <property type="component" value="Unassembled WGS sequence"/>
</dbReference>
<dbReference type="KEGG" id="hja:BST95_12705"/>
<organism evidence="2 3">
    <name type="scientific">Halioglobus japonicus</name>
    <dbReference type="NCBI Taxonomy" id="930805"/>
    <lineage>
        <taxon>Bacteria</taxon>
        <taxon>Pseudomonadati</taxon>
        <taxon>Pseudomonadota</taxon>
        <taxon>Gammaproteobacteria</taxon>
        <taxon>Cellvibrionales</taxon>
        <taxon>Halieaceae</taxon>
        <taxon>Halioglobus</taxon>
    </lineage>
</organism>
<reference evidence="2 3" key="1">
    <citation type="submission" date="2018-01" db="EMBL/GenBank/DDBJ databases">
        <title>The draft genome sequence of Halioglobus japonicus S1-36.</title>
        <authorList>
            <person name="Du Z.-J."/>
            <person name="Shi M.-J."/>
        </authorList>
    </citation>
    <scope>NUCLEOTIDE SEQUENCE [LARGE SCALE GENOMIC DNA]</scope>
    <source>
        <strain evidence="2 3">S1-36</strain>
    </source>
</reference>
<dbReference type="PANTHER" id="PTHR37844">
    <property type="entry name" value="SER/THR PROTEIN PHOSPHATASE SUPERFAMILY (AFU_ORTHOLOGUE AFUA_1G14840)"/>
    <property type="match status" value="1"/>
</dbReference>
<dbReference type="RefSeq" id="WP_084199920.1">
    <property type="nucleotide sequence ID" value="NZ_BMYL01000005.1"/>
</dbReference>
<feature type="domain" description="Calcineurin-like phosphoesterase" evidence="1">
    <location>
        <begin position="1"/>
        <end position="229"/>
    </location>
</feature>
<sequence>MKIAVASDMHCEMRDERYGEQSDDWLMGLFPSDADIIVLAGDCAVGQGLVSLAERVHKLTATEVLVVAGNHEYYYSDLQTRTAWYKEAFSKTPNIHFLERDCFEVDGYHFLGCTLWTGFECLGNQTLSMYLSGQAGTDMSDFWLIRCNGIQLTPRAMREIHLDSRKWLGDQLAKHAPDKTIVVTHFPPSLATVNVTKVQDTLKAYYVSGVDDLVDKYQPRLWIYGHNHYSDSLNLGQTHCFSNQVGYPGEQGTRHSPLSTVVLD</sequence>
<dbReference type="InterPro" id="IPR004843">
    <property type="entry name" value="Calcineurin-like_PHP"/>
</dbReference>
<dbReference type="SUPFAM" id="SSF56300">
    <property type="entry name" value="Metallo-dependent phosphatases"/>
    <property type="match status" value="1"/>
</dbReference>
<dbReference type="InterPro" id="IPR029052">
    <property type="entry name" value="Metallo-depent_PP-like"/>
</dbReference>
<dbReference type="GO" id="GO:0016787">
    <property type="term" value="F:hydrolase activity"/>
    <property type="evidence" value="ECO:0007669"/>
    <property type="project" value="InterPro"/>
</dbReference>
<comment type="caution">
    <text evidence="2">The sequence shown here is derived from an EMBL/GenBank/DDBJ whole genome shotgun (WGS) entry which is preliminary data.</text>
</comment>